<feature type="compositionally biased region" description="Low complexity" evidence="10">
    <location>
        <begin position="210"/>
        <end position="220"/>
    </location>
</feature>
<dbReference type="OrthoDB" id="5867527at2759"/>
<evidence type="ECO:0000256" key="4">
    <source>
        <dbReference type="ARBA" id="ARBA00022692"/>
    </source>
</evidence>
<evidence type="ECO:0000256" key="6">
    <source>
        <dbReference type="ARBA" id="ARBA00023065"/>
    </source>
</evidence>
<feature type="region of interest" description="Disordered" evidence="10">
    <location>
        <begin position="190"/>
        <end position="275"/>
    </location>
</feature>
<dbReference type="Pfam" id="PF00876">
    <property type="entry name" value="Innexin"/>
    <property type="match status" value="1"/>
</dbReference>
<dbReference type="PROSITE" id="PS51013">
    <property type="entry name" value="PANNEXIN"/>
    <property type="match status" value="1"/>
</dbReference>
<evidence type="ECO:0000256" key="8">
    <source>
        <dbReference type="ARBA" id="ARBA00023303"/>
    </source>
</evidence>
<dbReference type="InterPro" id="IPR000990">
    <property type="entry name" value="Innexin"/>
</dbReference>
<gene>
    <name evidence="9" type="primary">inx</name>
    <name evidence="11" type="ORF">PXEA_LOCUS855</name>
</gene>
<dbReference type="AlphaFoldDB" id="A0A448WB45"/>
<keyword evidence="7 9" id="KW-0472">Membrane</keyword>
<dbReference type="PRINTS" id="PR01262">
    <property type="entry name" value="INNEXIN"/>
</dbReference>
<comment type="caution">
    <text evidence="11">The sequence shown here is derived from an EMBL/GenBank/DDBJ whole genome shotgun (WGS) entry which is preliminary data.</text>
</comment>
<evidence type="ECO:0000313" key="12">
    <source>
        <dbReference type="Proteomes" id="UP000784294"/>
    </source>
</evidence>
<dbReference type="GO" id="GO:0005921">
    <property type="term" value="C:gap junction"/>
    <property type="evidence" value="ECO:0007669"/>
    <property type="project" value="UniProtKB-UniRule"/>
</dbReference>
<evidence type="ECO:0000256" key="7">
    <source>
        <dbReference type="ARBA" id="ARBA00023136"/>
    </source>
</evidence>
<proteinExistence type="inferred from homology"/>
<comment type="function">
    <text evidence="9">Structural component of the gap junctions.</text>
</comment>
<name>A0A448WB45_9PLAT</name>
<comment type="similarity">
    <text evidence="9">Belongs to the pannexin family.</text>
</comment>
<dbReference type="Proteomes" id="UP000784294">
    <property type="component" value="Unassembled WGS sequence"/>
</dbReference>
<evidence type="ECO:0000256" key="10">
    <source>
        <dbReference type="SAM" id="MobiDB-lite"/>
    </source>
</evidence>
<feature type="transmembrane region" description="Helical" evidence="9">
    <location>
        <begin position="65"/>
        <end position="89"/>
    </location>
</feature>
<comment type="subcellular location">
    <subcellularLocation>
        <location evidence="1 9">Cell membrane</location>
        <topology evidence="1 9">Multi-pass membrane protein</topology>
    </subcellularLocation>
</comment>
<keyword evidence="8 9" id="KW-0407">Ion channel</keyword>
<dbReference type="EMBL" id="CAAALY010001694">
    <property type="protein sequence ID" value="VEL07415.1"/>
    <property type="molecule type" value="Genomic_DNA"/>
</dbReference>
<accession>A0A448WB45</accession>
<keyword evidence="12" id="KW-1185">Reference proteome</keyword>
<protein>
    <recommendedName>
        <fullName evidence="9">Innexin</fullName>
    </recommendedName>
</protein>
<evidence type="ECO:0000256" key="5">
    <source>
        <dbReference type="ARBA" id="ARBA00022989"/>
    </source>
</evidence>
<evidence type="ECO:0000256" key="9">
    <source>
        <dbReference type="RuleBase" id="RU010713"/>
    </source>
</evidence>
<keyword evidence="6 9" id="KW-0406">Ion transport</keyword>
<dbReference type="GO" id="GO:0005886">
    <property type="term" value="C:plasma membrane"/>
    <property type="evidence" value="ECO:0007669"/>
    <property type="project" value="UniProtKB-SubCell"/>
</dbReference>
<evidence type="ECO:0000256" key="2">
    <source>
        <dbReference type="ARBA" id="ARBA00022448"/>
    </source>
</evidence>
<evidence type="ECO:0000256" key="3">
    <source>
        <dbReference type="ARBA" id="ARBA00022475"/>
    </source>
</evidence>
<comment type="caution">
    <text evidence="9">Lacks conserved residue(s) required for the propagation of feature annotation.</text>
</comment>
<dbReference type="PANTHER" id="PTHR11893:SF36">
    <property type="entry name" value="INNEXIN-5"/>
    <property type="match status" value="1"/>
</dbReference>
<keyword evidence="3" id="KW-1003">Cell membrane</keyword>
<dbReference type="PANTHER" id="PTHR11893">
    <property type="entry name" value="INNEXIN"/>
    <property type="match status" value="1"/>
</dbReference>
<sequence length="317" mass="35588">MVHFAIYLLRSLSEMQEWEGGGSLFFPRRTYCPITVRQFGTRANTFVSYCSLPINMYNEKLYVFLWIWICFVLAVTIFSLLTWLLSLLTRGTNRHFVRRLLFWSHYPLTALANSKSAELHALQQHQHSESLRKFVEETVRPDGVFLLRMIKLNSGAVLASDIAAAMWRHFVEADTLRVGQPVCLEMSRRQMHSTPGNQQLGQTGEDHGHGNSNSNSNSNVSGGGRGHRSAEPNDMLKGPSAESVETLKETRKHLPSNKRNGDSGDMIAMAPPDYSDTANMMQPRLLPSAPVNLGHPLPSEAAKEGFYKKVQSLNSLV</sequence>
<keyword evidence="4 9" id="KW-0812">Transmembrane</keyword>
<evidence type="ECO:0000256" key="1">
    <source>
        <dbReference type="ARBA" id="ARBA00004651"/>
    </source>
</evidence>
<organism evidence="11 12">
    <name type="scientific">Protopolystoma xenopodis</name>
    <dbReference type="NCBI Taxonomy" id="117903"/>
    <lineage>
        <taxon>Eukaryota</taxon>
        <taxon>Metazoa</taxon>
        <taxon>Spiralia</taxon>
        <taxon>Lophotrochozoa</taxon>
        <taxon>Platyhelminthes</taxon>
        <taxon>Monogenea</taxon>
        <taxon>Polyopisthocotylea</taxon>
        <taxon>Polystomatidea</taxon>
        <taxon>Polystomatidae</taxon>
        <taxon>Protopolystoma</taxon>
    </lineage>
</organism>
<reference evidence="11" key="1">
    <citation type="submission" date="2018-11" db="EMBL/GenBank/DDBJ databases">
        <authorList>
            <consortium name="Pathogen Informatics"/>
        </authorList>
    </citation>
    <scope>NUCLEOTIDE SEQUENCE</scope>
</reference>
<keyword evidence="2 9" id="KW-0813">Transport</keyword>
<evidence type="ECO:0000313" key="11">
    <source>
        <dbReference type="EMBL" id="VEL07415.1"/>
    </source>
</evidence>
<feature type="compositionally biased region" description="Polar residues" evidence="10">
    <location>
        <begin position="192"/>
        <end position="202"/>
    </location>
</feature>
<dbReference type="GO" id="GO:0034220">
    <property type="term" value="P:monoatomic ion transmembrane transport"/>
    <property type="evidence" value="ECO:0007669"/>
    <property type="project" value="UniProtKB-KW"/>
</dbReference>
<keyword evidence="5 9" id="KW-1133">Transmembrane helix</keyword>